<evidence type="ECO:0000259" key="2">
    <source>
        <dbReference type="Pfam" id="PF19904"/>
    </source>
</evidence>
<feature type="transmembrane region" description="Helical" evidence="1">
    <location>
        <begin position="337"/>
        <end position="359"/>
    </location>
</feature>
<accession>A0A1M5VCI6</accession>
<dbReference type="AlphaFoldDB" id="A0A1M5VCI6"/>
<dbReference type="RefSeq" id="WP_143155270.1">
    <property type="nucleotide sequence ID" value="NZ_BMEN01000003.1"/>
</dbReference>
<keyword evidence="1" id="KW-1133">Transmembrane helix</keyword>
<dbReference type="STRING" id="1195760.SAMN05444281_1691"/>
<keyword evidence="1" id="KW-0472">Membrane</keyword>
<dbReference type="InterPro" id="IPR045957">
    <property type="entry name" value="DUF6377"/>
</dbReference>
<protein>
    <recommendedName>
        <fullName evidence="2">DUF6377 domain-containing protein</fullName>
    </recommendedName>
</protein>
<keyword evidence="1" id="KW-0812">Transmembrane</keyword>
<dbReference type="OrthoDB" id="1044679at2"/>
<dbReference type="InterPro" id="IPR011990">
    <property type="entry name" value="TPR-like_helical_dom_sf"/>
</dbReference>
<dbReference type="EMBL" id="FQXQ01000003">
    <property type="protein sequence ID" value="SHH72868.1"/>
    <property type="molecule type" value="Genomic_DNA"/>
</dbReference>
<evidence type="ECO:0000313" key="3">
    <source>
        <dbReference type="EMBL" id="SHH72868.1"/>
    </source>
</evidence>
<evidence type="ECO:0000313" key="4">
    <source>
        <dbReference type="Proteomes" id="UP000184109"/>
    </source>
</evidence>
<reference evidence="4" key="1">
    <citation type="submission" date="2016-11" db="EMBL/GenBank/DDBJ databases">
        <authorList>
            <person name="Varghese N."/>
            <person name="Submissions S."/>
        </authorList>
    </citation>
    <scope>NUCLEOTIDE SEQUENCE [LARGE SCALE GENOMIC DNA]</scope>
    <source>
        <strain evidence="4">DSM 100572</strain>
    </source>
</reference>
<proteinExistence type="predicted"/>
<sequence>MNKNYLIKIIEIKCLLIVIILFLFPNPIVAQSKLLNNLRQTIDSSSVYDKEKLQEISFLKKKLREVNMSNFSQSFDLNLKLFDQYKVFKSDSAYYFSVKMKEIAELSKDSVLISKSLLKLADISTSVGMYKEAIDFLESIKLKNISREDRPFYYGVFGRSYSDMAEYTSIPYYKNKYQNLAKGYREKILNLTTEGSFFNVFMTGFNLYKSNQINSSLETLIQLLSKDISIYERALTHYILGEIYNSQHNIEQAEYHYIKSAICDIKTSTKESLAIIRLSELLFKKKEIELAGFLIQKAYEDAQFYGAQQRKLQVGAILPLIEDEILKNTENERKRLYWQYIIAISFSVILLIFILIFYVQFKRIRKAKKDISVAHKRLKNNNLELVKVNNEVKERNVIIEKVNTKLFESNKIKEEYLGFFFTEYDDIFEKFNDIISNINKGLEEEDLVKIKFHTLKYDKKKEKEKLLHNFDTAFINLFPNFINEFNELLKDEHKIKLKKNQILNKELRIFALIRLGIKHNEKIAQILGYSVNSIYAFKSKVRNNSMVENENFDKLIIDNTTIKS</sequence>
<dbReference type="Gene3D" id="1.25.40.10">
    <property type="entry name" value="Tetratricopeptide repeat domain"/>
    <property type="match status" value="1"/>
</dbReference>
<name>A0A1M5VCI6_9FLAO</name>
<keyword evidence="4" id="KW-1185">Reference proteome</keyword>
<evidence type="ECO:0000256" key="1">
    <source>
        <dbReference type="SAM" id="Phobius"/>
    </source>
</evidence>
<dbReference type="Pfam" id="PF19904">
    <property type="entry name" value="DUF6377"/>
    <property type="match status" value="1"/>
</dbReference>
<gene>
    <name evidence="3" type="ORF">SAMN05444281_1691</name>
</gene>
<dbReference type="Proteomes" id="UP000184109">
    <property type="component" value="Unassembled WGS sequence"/>
</dbReference>
<feature type="domain" description="DUF6377" evidence="2">
    <location>
        <begin position="264"/>
        <end position="524"/>
    </location>
</feature>
<organism evidence="3 4">
    <name type="scientific">Wenyingzhuangia marina</name>
    <dbReference type="NCBI Taxonomy" id="1195760"/>
    <lineage>
        <taxon>Bacteria</taxon>
        <taxon>Pseudomonadati</taxon>
        <taxon>Bacteroidota</taxon>
        <taxon>Flavobacteriia</taxon>
        <taxon>Flavobacteriales</taxon>
        <taxon>Flavobacteriaceae</taxon>
        <taxon>Wenyingzhuangia</taxon>
    </lineage>
</organism>